<reference evidence="1" key="1">
    <citation type="submission" date="2020-01" db="EMBL/GenBank/DDBJ databases">
        <authorList>
            <person name="Mishra B."/>
        </authorList>
    </citation>
    <scope>NUCLEOTIDE SEQUENCE [LARGE SCALE GENOMIC DNA]</scope>
</reference>
<dbReference type="PANTHER" id="PTHR47481">
    <property type="match status" value="1"/>
</dbReference>
<dbReference type="AlphaFoldDB" id="A0A6D2IW41"/>
<gene>
    <name evidence="1" type="ORF">MERR_LOCUS19263</name>
</gene>
<sequence>MSATSGNASETIIANNQTLLNINMSNVTKLTLTNYLMWKLQVNALLDGYALADHLHGSATIPPNTISVGDVTSENPDYVTWKCQDKLIYSALLGTISLAIQPILSRTTTACDIWSTLAQTYAKPSRGHIRQLKLLKNWTKGSSTIDRYLQGFTTGFDNLATLGKPNEDEDQIEMILEGLPDDYTSVVDQVEGRDTPPTIVDLHERLLNHEAKLLSAAVSPSVPATANMAQQHTKQQQLLWQQITQQVSQQWCLSATLATDTTPQQQPWTASLPWPLPILQCPRSLGL</sequence>
<evidence type="ECO:0008006" key="3">
    <source>
        <dbReference type="Google" id="ProtNLM"/>
    </source>
</evidence>
<dbReference type="PANTHER" id="PTHR47481:SF22">
    <property type="entry name" value="RETROTRANSPOSON GAG DOMAIN-CONTAINING PROTEIN"/>
    <property type="match status" value="1"/>
</dbReference>
<proteinExistence type="predicted"/>
<organism evidence="1 2">
    <name type="scientific">Microthlaspi erraticum</name>
    <dbReference type="NCBI Taxonomy" id="1685480"/>
    <lineage>
        <taxon>Eukaryota</taxon>
        <taxon>Viridiplantae</taxon>
        <taxon>Streptophyta</taxon>
        <taxon>Embryophyta</taxon>
        <taxon>Tracheophyta</taxon>
        <taxon>Spermatophyta</taxon>
        <taxon>Magnoliopsida</taxon>
        <taxon>eudicotyledons</taxon>
        <taxon>Gunneridae</taxon>
        <taxon>Pentapetalae</taxon>
        <taxon>rosids</taxon>
        <taxon>malvids</taxon>
        <taxon>Brassicales</taxon>
        <taxon>Brassicaceae</taxon>
        <taxon>Coluteocarpeae</taxon>
        <taxon>Microthlaspi</taxon>
    </lineage>
</organism>
<dbReference type="Proteomes" id="UP000467841">
    <property type="component" value="Unassembled WGS sequence"/>
</dbReference>
<comment type="caution">
    <text evidence="1">The sequence shown here is derived from an EMBL/GenBank/DDBJ whole genome shotgun (WGS) entry which is preliminary data.</text>
</comment>
<evidence type="ECO:0000313" key="1">
    <source>
        <dbReference type="EMBL" id="CAA7032028.1"/>
    </source>
</evidence>
<evidence type="ECO:0000313" key="2">
    <source>
        <dbReference type="Proteomes" id="UP000467841"/>
    </source>
</evidence>
<dbReference type="EMBL" id="CACVBM020001116">
    <property type="protein sequence ID" value="CAA7032028.1"/>
    <property type="molecule type" value="Genomic_DNA"/>
</dbReference>
<dbReference type="Pfam" id="PF14223">
    <property type="entry name" value="Retrotran_gag_2"/>
    <property type="match status" value="1"/>
</dbReference>
<protein>
    <recommendedName>
        <fullName evidence="3">Retrotransposon Copia-like N-terminal domain-containing protein</fullName>
    </recommendedName>
</protein>
<name>A0A6D2IW41_9BRAS</name>
<dbReference type="OrthoDB" id="1436778at2759"/>
<keyword evidence="2" id="KW-1185">Reference proteome</keyword>
<accession>A0A6D2IW41</accession>